<keyword evidence="10" id="KW-0547">Nucleotide-binding</keyword>
<keyword evidence="8" id="KW-0812">Transmembrane</keyword>
<keyword evidence="8" id="KW-1133">Transmembrane helix</keyword>
<gene>
    <name evidence="10" type="ORF">AB8O55_26300</name>
</gene>
<feature type="transmembrane region" description="Helical" evidence="8">
    <location>
        <begin position="6"/>
        <end position="24"/>
    </location>
</feature>
<proteinExistence type="predicted"/>
<dbReference type="PANTHER" id="PTHR45436:SF5">
    <property type="entry name" value="SENSOR HISTIDINE KINASE TRCS"/>
    <property type="match status" value="1"/>
</dbReference>
<keyword evidence="4" id="KW-0808">Transferase</keyword>
<dbReference type="EMBL" id="JBGEHV010000070">
    <property type="protein sequence ID" value="MEY8042934.1"/>
    <property type="molecule type" value="Genomic_DNA"/>
</dbReference>
<evidence type="ECO:0000256" key="1">
    <source>
        <dbReference type="ARBA" id="ARBA00000085"/>
    </source>
</evidence>
<feature type="domain" description="Histidine kinase/HSP90-like ATPase" evidence="9">
    <location>
        <begin position="181"/>
        <end position="290"/>
    </location>
</feature>
<evidence type="ECO:0000313" key="11">
    <source>
        <dbReference type="Proteomes" id="UP001564626"/>
    </source>
</evidence>
<evidence type="ECO:0000256" key="5">
    <source>
        <dbReference type="ARBA" id="ARBA00022777"/>
    </source>
</evidence>
<organism evidence="10 11">
    <name type="scientific">Saccharopolyspora cebuensis</name>
    <dbReference type="NCBI Taxonomy" id="418759"/>
    <lineage>
        <taxon>Bacteria</taxon>
        <taxon>Bacillati</taxon>
        <taxon>Actinomycetota</taxon>
        <taxon>Actinomycetes</taxon>
        <taxon>Pseudonocardiales</taxon>
        <taxon>Pseudonocardiaceae</taxon>
        <taxon>Saccharopolyspora</taxon>
    </lineage>
</organism>
<dbReference type="SUPFAM" id="SSF55874">
    <property type="entry name" value="ATPase domain of HSP90 chaperone/DNA topoisomerase II/histidine kinase"/>
    <property type="match status" value="1"/>
</dbReference>
<evidence type="ECO:0000256" key="3">
    <source>
        <dbReference type="ARBA" id="ARBA00022553"/>
    </source>
</evidence>
<comment type="caution">
    <text evidence="10">The sequence shown here is derived from an EMBL/GenBank/DDBJ whole genome shotgun (WGS) entry which is preliminary data.</text>
</comment>
<name>A0ABV4CPA2_9PSEU</name>
<keyword evidence="8" id="KW-0472">Membrane</keyword>
<protein>
    <recommendedName>
        <fullName evidence="2">histidine kinase</fullName>
        <ecNumber evidence="2">2.7.13.3</ecNumber>
    </recommendedName>
</protein>
<evidence type="ECO:0000313" key="10">
    <source>
        <dbReference type="EMBL" id="MEY8042934.1"/>
    </source>
</evidence>
<dbReference type="InterPro" id="IPR036890">
    <property type="entry name" value="HATPase_C_sf"/>
</dbReference>
<dbReference type="Proteomes" id="UP001564626">
    <property type="component" value="Unassembled WGS sequence"/>
</dbReference>
<reference evidence="10 11" key="1">
    <citation type="submission" date="2024-08" db="EMBL/GenBank/DDBJ databases">
        <title>Genome mining of Saccharopolyspora cebuensis PGLac3 from Nigerian medicinal plant.</title>
        <authorList>
            <person name="Ezeobiora C.E."/>
            <person name="Igbokwe N.H."/>
            <person name="Amin D.H."/>
            <person name="Mendie U.E."/>
        </authorList>
    </citation>
    <scope>NUCLEOTIDE SEQUENCE [LARGE SCALE GENOMIC DNA]</scope>
    <source>
        <strain evidence="10 11">PGLac3</strain>
    </source>
</reference>
<evidence type="ECO:0000256" key="4">
    <source>
        <dbReference type="ARBA" id="ARBA00022679"/>
    </source>
</evidence>
<dbReference type="Pfam" id="PF02518">
    <property type="entry name" value="HATPase_c"/>
    <property type="match status" value="1"/>
</dbReference>
<evidence type="ECO:0000259" key="9">
    <source>
        <dbReference type="Pfam" id="PF02518"/>
    </source>
</evidence>
<keyword evidence="3" id="KW-0597">Phosphoprotein</keyword>
<evidence type="ECO:0000256" key="6">
    <source>
        <dbReference type="SAM" id="Coils"/>
    </source>
</evidence>
<feature type="coiled-coil region" evidence="6">
    <location>
        <begin position="31"/>
        <end position="58"/>
    </location>
</feature>
<evidence type="ECO:0000256" key="7">
    <source>
        <dbReference type="SAM" id="MobiDB-lite"/>
    </source>
</evidence>
<dbReference type="EC" id="2.7.13.3" evidence="2"/>
<comment type="catalytic activity">
    <reaction evidence="1">
        <text>ATP + protein L-histidine = ADP + protein N-phospho-L-histidine.</text>
        <dbReference type="EC" id="2.7.13.3"/>
    </reaction>
</comment>
<accession>A0ABV4CPA2</accession>
<evidence type="ECO:0000256" key="2">
    <source>
        <dbReference type="ARBA" id="ARBA00012438"/>
    </source>
</evidence>
<dbReference type="PANTHER" id="PTHR45436">
    <property type="entry name" value="SENSOR HISTIDINE KINASE YKOH"/>
    <property type="match status" value="1"/>
</dbReference>
<feature type="region of interest" description="Disordered" evidence="7">
    <location>
        <begin position="292"/>
        <end position="373"/>
    </location>
</feature>
<keyword evidence="6" id="KW-0175">Coiled coil</keyword>
<dbReference type="GO" id="GO:0005524">
    <property type="term" value="F:ATP binding"/>
    <property type="evidence" value="ECO:0007669"/>
    <property type="project" value="UniProtKB-KW"/>
</dbReference>
<evidence type="ECO:0000256" key="8">
    <source>
        <dbReference type="SAM" id="Phobius"/>
    </source>
</evidence>
<sequence length="373" mass="40886">MPNAVWLAVVLSLIALVVVLGVLLQRSRRALDQEREFTDQLQRRCDAAEQRLAAAARSPRAEELVEVREQAVHAVREALNGAMNELLALGNTAAQRIHDMIGEHSDPRVLRDLMPVDHAIAQMSRRVQNLLALAGSWPGQQRRTERLVDIVQGAQSRVHDYQRVKVLVSDHDVSVQARAVEGLKMAITEVLDNATKFSPPQAAVEVLFERNHHGLSVEVLDGGIKMPSDRLDWARRVLVAEQDPELTDLGNPPCLGLAVCAQQSRRHGFEVALDSGSPHGGMRATVFVPNELLTHPEPDDPPAGTSARPEPAEERPAEAPVRTASGLPKRDRRRPPTSRTGEILPAPGTGTGEDPAVTQARHDQFVAITQNRE</sequence>
<keyword evidence="11" id="KW-1185">Reference proteome</keyword>
<keyword evidence="5" id="KW-0418">Kinase</keyword>
<dbReference type="RefSeq" id="WP_345364035.1">
    <property type="nucleotide sequence ID" value="NZ_BAABII010000010.1"/>
</dbReference>
<dbReference type="Gene3D" id="3.30.565.10">
    <property type="entry name" value="Histidine kinase-like ATPase, C-terminal domain"/>
    <property type="match status" value="1"/>
</dbReference>
<dbReference type="InterPro" id="IPR050428">
    <property type="entry name" value="TCS_sensor_his_kinase"/>
</dbReference>
<keyword evidence="10" id="KW-0067">ATP-binding</keyword>
<dbReference type="InterPro" id="IPR003594">
    <property type="entry name" value="HATPase_dom"/>
</dbReference>